<name>A0A554XI40_9BURK</name>
<protein>
    <submittedName>
        <fullName evidence="2">Uncharacterized protein</fullName>
    </submittedName>
</protein>
<feature type="signal peptide" evidence="1">
    <location>
        <begin position="1"/>
        <end position="23"/>
    </location>
</feature>
<accession>A0A554XI40</accession>
<evidence type="ECO:0000313" key="3">
    <source>
        <dbReference type="Proteomes" id="UP000318294"/>
    </source>
</evidence>
<keyword evidence="1" id="KW-0732">Signal</keyword>
<dbReference type="EMBL" id="VJON01000007">
    <property type="protein sequence ID" value="TSE35505.1"/>
    <property type="molecule type" value="Genomic_DNA"/>
</dbReference>
<dbReference type="Proteomes" id="UP000318294">
    <property type="component" value="Unassembled WGS sequence"/>
</dbReference>
<proteinExistence type="predicted"/>
<gene>
    <name evidence="2" type="ORF">Tchar_00701</name>
</gene>
<evidence type="ECO:0000313" key="2">
    <source>
        <dbReference type="EMBL" id="TSE35505.1"/>
    </source>
</evidence>
<dbReference type="RefSeq" id="WP_144327715.1">
    <property type="nucleotide sequence ID" value="NZ_VJON01000007.1"/>
</dbReference>
<reference evidence="2 3" key="1">
    <citation type="submission" date="2019-07" db="EMBL/GenBank/DDBJ databases">
        <title>Tepidimonas charontis SPSP-6 draft genome.</title>
        <authorList>
            <person name="Da Costa M.S."/>
            <person name="Froufe H.J.C."/>
            <person name="Egas C."/>
            <person name="Albuquerque L."/>
        </authorList>
    </citation>
    <scope>NUCLEOTIDE SEQUENCE [LARGE SCALE GENOMIC DNA]</scope>
    <source>
        <strain evidence="2 3">SPSP-6</strain>
    </source>
</reference>
<dbReference type="OrthoDB" id="8548718at2"/>
<comment type="caution">
    <text evidence="2">The sequence shown here is derived from an EMBL/GenBank/DDBJ whole genome shotgun (WGS) entry which is preliminary data.</text>
</comment>
<keyword evidence="3" id="KW-1185">Reference proteome</keyword>
<feature type="chain" id="PRO_5022225582" evidence="1">
    <location>
        <begin position="24"/>
        <end position="144"/>
    </location>
</feature>
<sequence>MVNAYRVIACAAALACVATLAKAAQYDSPKALLIQAIDAPDGKASGEIVGPVAERFRQATGSSAPVLADVSTIKSFQQEGCKRLQLRLRQGGVTGKDGKQGEVVFSYDLNLCRDGTPPTEGMDLERVGKVLGSAGVAEGFERLK</sequence>
<evidence type="ECO:0000256" key="1">
    <source>
        <dbReference type="SAM" id="SignalP"/>
    </source>
</evidence>
<organism evidence="2 3">
    <name type="scientific">Tepidimonas charontis</name>
    <dbReference type="NCBI Taxonomy" id="2267262"/>
    <lineage>
        <taxon>Bacteria</taxon>
        <taxon>Pseudomonadati</taxon>
        <taxon>Pseudomonadota</taxon>
        <taxon>Betaproteobacteria</taxon>
        <taxon>Burkholderiales</taxon>
        <taxon>Tepidimonas</taxon>
    </lineage>
</organism>
<dbReference type="AlphaFoldDB" id="A0A554XI40"/>